<name>A0A6G1ZIX4_9BACT</name>
<dbReference type="EMBL" id="WKLP01000037">
    <property type="protein sequence ID" value="MRY13887.1"/>
    <property type="molecule type" value="Genomic_DNA"/>
</dbReference>
<evidence type="ECO:0008006" key="2">
    <source>
        <dbReference type="Google" id="ProtNLM"/>
    </source>
</evidence>
<dbReference type="InterPro" id="IPR025049">
    <property type="entry name" value="Mfa-like_1"/>
</dbReference>
<dbReference type="Gene3D" id="2.60.40.2630">
    <property type="match status" value="1"/>
</dbReference>
<organism evidence="1">
    <name type="scientific">Parabacteroides goldsteinii</name>
    <dbReference type="NCBI Taxonomy" id="328812"/>
    <lineage>
        <taxon>Bacteria</taxon>
        <taxon>Pseudomonadati</taxon>
        <taxon>Bacteroidota</taxon>
        <taxon>Bacteroidia</taxon>
        <taxon>Bacteroidales</taxon>
        <taxon>Tannerellaceae</taxon>
        <taxon>Parabacteroides</taxon>
    </lineage>
</organism>
<accession>A0A6G1ZIX4</accession>
<dbReference type="Pfam" id="PF13149">
    <property type="entry name" value="Mfa_like_1"/>
    <property type="match status" value="1"/>
</dbReference>
<gene>
    <name evidence="1" type="ORF">GKE01_20855</name>
</gene>
<dbReference type="CDD" id="cd13121">
    <property type="entry name" value="BF2867_like_C"/>
    <property type="match status" value="1"/>
</dbReference>
<proteinExistence type="predicted"/>
<reference evidence="1" key="1">
    <citation type="journal article" date="2019" name="Nat. Med.">
        <title>A library of human gut bacterial isolates paired with longitudinal multiomics data enables mechanistic microbiome research.</title>
        <authorList>
            <person name="Poyet M."/>
            <person name="Groussin M."/>
            <person name="Gibbons S.M."/>
            <person name="Avila-Pacheco J."/>
            <person name="Jiang X."/>
            <person name="Kearney S.M."/>
            <person name="Perrotta A.R."/>
            <person name="Berdy B."/>
            <person name="Zhao S."/>
            <person name="Lieberman T.D."/>
            <person name="Swanson P.K."/>
            <person name="Smith M."/>
            <person name="Roesemann S."/>
            <person name="Alexander J.E."/>
            <person name="Rich S.A."/>
            <person name="Livny J."/>
            <person name="Vlamakis H."/>
            <person name="Clish C."/>
            <person name="Bullock K."/>
            <person name="Deik A."/>
            <person name="Scott J."/>
            <person name="Pierce K.A."/>
            <person name="Xavier R.J."/>
            <person name="Alm E.J."/>
        </authorList>
    </citation>
    <scope>NUCLEOTIDE SEQUENCE</scope>
    <source>
        <strain evidence="1">BIOML-A4</strain>
    </source>
</reference>
<protein>
    <recommendedName>
        <fullName evidence="2">Fimbrillin family protein</fullName>
    </recommendedName>
</protein>
<dbReference type="RefSeq" id="WP_010802763.1">
    <property type="nucleotide sequence ID" value="NZ_CAJSYT010000029.1"/>
</dbReference>
<dbReference type="AlphaFoldDB" id="A0A6G1ZIX4"/>
<evidence type="ECO:0000313" key="1">
    <source>
        <dbReference type="EMBL" id="MRY13887.1"/>
    </source>
</evidence>
<sequence length="346" mass="36120">MSHPYLYILSFILLLSACVDGEEHADEVVDPAPPGEMVAVSFSSVIGLATKAGGEAAGVTADTDLVLADDVQVIVYAYKETAVGVPTAAPVASRTYKVANGNGSLTESGSEGLMYLAAGKYCFYALSVNENSQPPVLAEGSFSETGELTNNTDYIYCKTNATISSTSGEEQEVLLSFSRLSVRIELKVVSEINGTDAGKATEAATPVIKLAATDPVGSKIRLGADPVITSGRVPDAAVANTGMTVTGTLAGGGFTAGCIMLPMKAGQEIPVTLTFPTITFDGLPQQKDKLYTLAITTPEGGFVSGNQYSYRVNITGNEVVFQGVTITGWKDKEGSMPDSDITEDFM</sequence>
<comment type="caution">
    <text evidence="1">The sequence shown here is derived from an EMBL/GenBank/DDBJ whole genome shotgun (WGS) entry which is preliminary data.</text>
</comment>